<dbReference type="GO" id="GO:0008236">
    <property type="term" value="F:serine-type peptidase activity"/>
    <property type="evidence" value="ECO:0007669"/>
    <property type="project" value="UniProtKB-KW"/>
</dbReference>
<gene>
    <name evidence="9" type="ORF">D0435_06405</name>
</gene>
<evidence type="ECO:0000256" key="6">
    <source>
        <dbReference type="PIRSR" id="PIRSR028757-1"/>
    </source>
</evidence>
<dbReference type="Gene3D" id="3.40.50.10740">
    <property type="entry name" value="Class I glutamine amidotransferase-like"/>
    <property type="match status" value="1"/>
</dbReference>
<accession>A0A845QJL1</accession>
<evidence type="ECO:0000256" key="3">
    <source>
        <dbReference type="ARBA" id="ARBA00022670"/>
    </source>
</evidence>
<name>A0A845QJL1_9FIRM</name>
<dbReference type="EMBL" id="QXWK01000010">
    <property type="protein sequence ID" value="NBH61281.1"/>
    <property type="molecule type" value="Genomic_DNA"/>
</dbReference>
<keyword evidence="2 9" id="KW-0121">Carboxypeptidase</keyword>
<evidence type="ECO:0000259" key="7">
    <source>
        <dbReference type="Pfam" id="PF02016"/>
    </source>
</evidence>
<dbReference type="GO" id="GO:0004180">
    <property type="term" value="F:carboxypeptidase activity"/>
    <property type="evidence" value="ECO:0007669"/>
    <property type="project" value="UniProtKB-KW"/>
</dbReference>
<keyword evidence="3" id="KW-0645">Protease</keyword>
<dbReference type="InterPro" id="IPR040449">
    <property type="entry name" value="Peptidase_S66_N"/>
</dbReference>
<dbReference type="AlphaFoldDB" id="A0A845QJL1"/>
<dbReference type="Pfam" id="PF17676">
    <property type="entry name" value="Peptidase_S66C"/>
    <property type="match status" value="1"/>
</dbReference>
<dbReference type="RefSeq" id="WP_160201562.1">
    <property type="nucleotide sequence ID" value="NZ_QXWK01000010.1"/>
</dbReference>
<evidence type="ECO:0000256" key="2">
    <source>
        <dbReference type="ARBA" id="ARBA00022645"/>
    </source>
</evidence>
<keyword evidence="4" id="KW-0378">Hydrolase</keyword>
<evidence type="ECO:0000313" key="10">
    <source>
        <dbReference type="Proteomes" id="UP000446866"/>
    </source>
</evidence>
<evidence type="ECO:0000256" key="4">
    <source>
        <dbReference type="ARBA" id="ARBA00022801"/>
    </source>
</evidence>
<feature type="domain" description="LD-carboxypeptidase N-terminal" evidence="7">
    <location>
        <begin position="13"/>
        <end position="130"/>
    </location>
</feature>
<dbReference type="Proteomes" id="UP000446866">
    <property type="component" value="Unassembled WGS sequence"/>
</dbReference>
<evidence type="ECO:0000259" key="8">
    <source>
        <dbReference type="Pfam" id="PF17676"/>
    </source>
</evidence>
<organism evidence="9 10">
    <name type="scientific">Anaerotruncus colihominis</name>
    <dbReference type="NCBI Taxonomy" id="169435"/>
    <lineage>
        <taxon>Bacteria</taxon>
        <taxon>Bacillati</taxon>
        <taxon>Bacillota</taxon>
        <taxon>Clostridia</taxon>
        <taxon>Eubacteriales</taxon>
        <taxon>Oscillospiraceae</taxon>
        <taxon>Anaerotruncus</taxon>
    </lineage>
</organism>
<dbReference type="SUPFAM" id="SSF141986">
    <property type="entry name" value="LD-carboxypeptidase A C-terminal domain-like"/>
    <property type="match status" value="1"/>
</dbReference>
<feature type="active site" description="Charge relay system" evidence="6">
    <location>
        <position position="209"/>
    </location>
</feature>
<protein>
    <submittedName>
        <fullName evidence="9">LD-carboxypeptidase</fullName>
    </submittedName>
</protein>
<dbReference type="PANTHER" id="PTHR30237">
    <property type="entry name" value="MURAMOYLTETRAPEPTIDE CARBOXYPEPTIDASE"/>
    <property type="match status" value="1"/>
</dbReference>
<dbReference type="InterPro" id="IPR003507">
    <property type="entry name" value="S66_fam"/>
</dbReference>
<dbReference type="InterPro" id="IPR040921">
    <property type="entry name" value="Peptidase_S66C"/>
</dbReference>
<reference evidence="9 10" key="1">
    <citation type="submission" date="2018-08" db="EMBL/GenBank/DDBJ databases">
        <title>Murine metabolic-syndrome-specific gut microbial biobank.</title>
        <authorList>
            <person name="Liu C."/>
        </authorList>
    </citation>
    <scope>NUCLEOTIDE SEQUENCE [LARGE SCALE GENOMIC DNA]</scope>
    <source>
        <strain evidence="9 10">28</strain>
    </source>
</reference>
<evidence type="ECO:0000256" key="5">
    <source>
        <dbReference type="ARBA" id="ARBA00022825"/>
    </source>
</evidence>
<comment type="similarity">
    <text evidence="1">Belongs to the peptidase S66 family.</text>
</comment>
<dbReference type="PIRSF" id="PIRSF028757">
    <property type="entry name" value="LD-carboxypeptidase"/>
    <property type="match status" value="1"/>
</dbReference>
<dbReference type="SUPFAM" id="SSF52317">
    <property type="entry name" value="Class I glutamine amidotransferase-like"/>
    <property type="match status" value="1"/>
</dbReference>
<feature type="active site" description="Nucleophile" evidence="6">
    <location>
        <position position="110"/>
    </location>
</feature>
<feature type="active site" description="Charge relay system" evidence="6">
    <location>
        <position position="278"/>
    </location>
</feature>
<evidence type="ECO:0000313" key="9">
    <source>
        <dbReference type="EMBL" id="NBH61281.1"/>
    </source>
</evidence>
<keyword evidence="5" id="KW-0720">Serine protease</keyword>
<sequence length="306" mass="33569">MRYPKKLKKGDTVGLICSSSAIGTDRVAECKKAVEDLGFQVKLADNLDQDYGGYMAGSGKTRGEWVNKMFADPEVNGIFCIRGGDGGSRAMEYIDFDLVKANPKVFVGYSDVTSLHLALNQQCDLVTFHGPMVSSNMVDSFDEETKASFFAALEAEDTFEFCNPKGCEIDVMKTGKASGRLIGGNLSLLSAAIGTPYEPDTKGKILFIEEVCEPVTKIEKWTYHLKNAGKLADCAGIILGQFTKIVNEECPAYDVYKCLEEIFEDLDIPVMYNVESGHGKPMMTLPMGALCTMDAEKKSIVFKVER</sequence>
<keyword evidence="10" id="KW-1185">Reference proteome</keyword>
<feature type="domain" description="LD-carboxypeptidase C-terminal" evidence="8">
    <location>
        <begin position="178"/>
        <end position="293"/>
    </location>
</feature>
<dbReference type="PANTHER" id="PTHR30237:SF2">
    <property type="entry name" value="MUREIN TETRAPEPTIDE CARBOXYPEPTIDASE"/>
    <property type="match status" value="1"/>
</dbReference>
<dbReference type="Gene3D" id="3.50.30.60">
    <property type="entry name" value="LD-carboxypeptidase A C-terminal domain-like"/>
    <property type="match status" value="1"/>
</dbReference>
<comment type="caution">
    <text evidence="9">The sequence shown here is derived from an EMBL/GenBank/DDBJ whole genome shotgun (WGS) entry which is preliminary data.</text>
</comment>
<proteinExistence type="inferred from homology"/>
<dbReference type="InterPro" id="IPR029062">
    <property type="entry name" value="Class_I_gatase-like"/>
</dbReference>
<dbReference type="InterPro" id="IPR027478">
    <property type="entry name" value="LdcA_N"/>
</dbReference>
<evidence type="ECO:0000256" key="1">
    <source>
        <dbReference type="ARBA" id="ARBA00010233"/>
    </source>
</evidence>
<dbReference type="InterPro" id="IPR027461">
    <property type="entry name" value="Carboxypeptidase_A_C_sf"/>
</dbReference>
<dbReference type="GO" id="GO:0006508">
    <property type="term" value="P:proteolysis"/>
    <property type="evidence" value="ECO:0007669"/>
    <property type="project" value="UniProtKB-KW"/>
</dbReference>
<dbReference type="Pfam" id="PF02016">
    <property type="entry name" value="Peptidase_S66"/>
    <property type="match status" value="1"/>
</dbReference>
<dbReference type="CDD" id="cd07025">
    <property type="entry name" value="Peptidase_S66"/>
    <property type="match status" value="1"/>
</dbReference>